<evidence type="ECO:0000313" key="1">
    <source>
        <dbReference type="EMBL" id="KAF9060464.1"/>
    </source>
</evidence>
<protein>
    <submittedName>
        <fullName evidence="1">Uncharacterized protein</fullName>
    </submittedName>
</protein>
<evidence type="ECO:0000313" key="2">
    <source>
        <dbReference type="Proteomes" id="UP000772434"/>
    </source>
</evidence>
<accession>A0A9P5P7S4</accession>
<dbReference type="OrthoDB" id="3258371at2759"/>
<sequence>MSSQSILPSGVYIHGLFTLTGGVCQSSPVVGQPSKQEFQLLFFLYSNWSQKSVPILPDDTIAFISGKLAVFRAGQPAQIDAIAVVAVPGDPSLPSYETQVPLFYPIVCGVGYVVDHSFPTSQYYSMFLLTCCQ</sequence>
<comment type="caution">
    <text evidence="1">The sequence shown here is derived from an EMBL/GenBank/DDBJ whole genome shotgun (WGS) entry which is preliminary data.</text>
</comment>
<dbReference type="EMBL" id="JADNRY010000243">
    <property type="protein sequence ID" value="KAF9060464.1"/>
    <property type="molecule type" value="Genomic_DNA"/>
</dbReference>
<dbReference type="AlphaFoldDB" id="A0A9P5P7S4"/>
<name>A0A9P5P7S4_9AGAR</name>
<reference evidence="1" key="1">
    <citation type="submission" date="2020-11" db="EMBL/GenBank/DDBJ databases">
        <authorList>
            <consortium name="DOE Joint Genome Institute"/>
            <person name="Ahrendt S."/>
            <person name="Riley R."/>
            <person name="Andreopoulos W."/>
            <person name="Labutti K."/>
            <person name="Pangilinan J."/>
            <person name="Ruiz-Duenas F.J."/>
            <person name="Barrasa J.M."/>
            <person name="Sanchez-Garcia M."/>
            <person name="Camarero S."/>
            <person name="Miyauchi S."/>
            <person name="Serrano A."/>
            <person name="Linde D."/>
            <person name="Babiker R."/>
            <person name="Drula E."/>
            <person name="Ayuso-Fernandez I."/>
            <person name="Pacheco R."/>
            <person name="Padilla G."/>
            <person name="Ferreira P."/>
            <person name="Barriuso J."/>
            <person name="Kellner H."/>
            <person name="Castanera R."/>
            <person name="Alfaro M."/>
            <person name="Ramirez L."/>
            <person name="Pisabarro A.G."/>
            <person name="Kuo A."/>
            <person name="Tritt A."/>
            <person name="Lipzen A."/>
            <person name="He G."/>
            <person name="Yan M."/>
            <person name="Ng V."/>
            <person name="Cullen D."/>
            <person name="Martin F."/>
            <person name="Rosso M.-N."/>
            <person name="Henrissat B."/>
            <person name="Hibbett D."/>
            <person name="Martinez A.T."/>
            <person name="Grigoriev I.V."/>
        </authorList>
    </citation>
    <scope>NUCLEOTIDE SEQUENCE</scope>
    <source>
        <strain evidence="1">AH 40177</strain>
    </source>
</reference>
<proteinExistence type="predicted"/>
<organism evidence="1 2">
    <name type="scientific">Rhodocollybia butyracea</name>
    <dbReference type="NCBI Taxonomy" id="206335"/>
    <lineage>
        <taxon>Eukaryota</taxon>
        <taxon>Fungi</taxon>
        <taxon>Dikarya</taxon>
        <taxon>Basidiomycota</taxon>
        <taxon>Agaricomycotina</taxon>
        <taxon>Agaricomycetes</taxon>
        <taxon>Agaricomycetidae</taxon>
        <taxon>Agaricales</taxon>
        <taxon>Marasmiineae</taxon>
        <taxon>Omphalotaceae</taxon>
        <taxon>Rhodocollybia</taxon>
    </lineage>
</organism>
<dbReference type="Proteomes" id="UP000772434">
    <property type="component" value="Unassembled WGS sequence"/>
</dbReference>
<keyword evidence="2" id="KW-1185">Reference proteome</keyword>
<gene>
    <name evidence="1" type="ORF">BDP27DRAFT_1430084</name>
</gene>